<name>A0A0F8Z245_9ZZZZ</name>
<reference evidence="1" key="1">
    <citation type="journal article" date="2015" name="Nature">
        <title>Complex archaea that bridge the gap between prokaryotes and eukaryotes.</title>
        <authorList>
            <person name="Spang A."/>
            <person name="Saw J.H."/>
            <person name="Jorgensen S.L."/>
            <person name="Zaremba-Niedzwiedzka K."/>
            <person name="Martijn J."/>
            <person name="Lind A.E."/>
            <person name="van Eijk R."/>
            <person name="Schleper C."/>
            <person name="Guy L."/>
            <person name="Ettema T.J."/>
        </authorList>
    </citation>
    <scope>NUCLEOTIDE SEQUENCE</scope>
</reference>
<accession>A0A0F8Z245</accession>
<dbReference type="AlphaFoldDB" id="A0A0F8Z245"/>
<proteinExistence type="predicted"/>
<sequence length="136" mass="15747">MMKYICDTAKECGHKKCEHQSHSDEMGCDIPFYCHHVLHRVRCKPVEAHTCYFCDHTGTDVNRIATYLGIRSTDYCCDDAVACDERWEALETDKEAQSLERKIYAIIDEEALNHVTNEKIATESTNRIMKLIELPF</sequence>
<evidence type="ECO:0000313" key="1">
    <source>
        <dbReference type="EMBL" id="KKK87817.1"/>
    </source>
</evidence>
<protein>
    <submittedName>
        <fullName evidence="1">Uncharacterized protein</fullName>
    </submittedName>
</protein>
<comment type="caution">
    <text evidence="1">The sequence shown here is derived from an EMBL/GenBank/DDBJ whole genome shotgun (WGS) entry which is preliminary data.</text>
</comment>
<gene>
    <name evidence="1" type="ORF">LCGC14_2749420</name>
</gene>
<organism evidence="1">
    <name type="scientific">marine sediment metagenome</name>
    <dbReference type="NCBI Taxonomy" id="412755"/>
    <lineage>
        <taxon>unclassified sequences</taxon>
        <taxon>metagenomes</taxon>
        <taxon>ecological metagenomes</taxon>
    </lineage>
</organism>
<dbReference type="EMBL" id="LAZR01050233">
    <property type="protein sequence ID" value="KKK87817.1"/>
    <property type="molecule type" value="Genomic_DNA"/>
</dbReference>